<protein>
    <submittedName>
        <fullName evidence="2">Uncharacterized protein</fullName>
    </submittedName>
</protein>
<reference evidence="2 3" key="1">
    <citation type="submission" date="2018-06" db="EMBL/GenBank/DDBJ databases">
        <title>Three novel Pseudomonas species isolated from symptomatic oak.</title>
        <authorList>
            <person name="Bueno-Gonzalez V."/>
            <person name="Brady C."/>
        </authorList>
    </citation>
    <scope>NUCLEOTIDE SEQUENCE [LARGE SCALE GENOMIC DNA]</scope>
    <source>
        <strain evidence="2 3">P17C</strain>
    </source>
</reference>
<sequence length="62" mass="6739">MVAELIEGNYVLYQGDLSSHVGISIRAMSPTVTWPRKISDNARHSTLGENAGQRSSPKARSP</sequence>
<dbReference type="AlphaFoldDB" id="A0A4Q9R6V6"/>
<proteinExistence type="predicted"/>
<comment type="caution">
    <text evidence="2">The sequence shown here is derived from an EMBL/GenBank/DDBJ whole genome shotgun (WGS) entry which is preliminary data.</text>
</comment>
<keyword evidence="3" id="KW-1185">Reference proteome</keyword>
<dbReference type="Proteomes" id="UP000292639">
    <property type="component" value="Unassembled WGS sequence"/>
</dbReference>
<dbReference type="EMBL" id="QJUP01000013">
    <property type="protein sequence ID" value="TBU96305.1"/>
    <property type="molecule type" value="Genomic_DNA"/>
</dbReference>
<evidence type="ECO:0000313" key="3">
    <source>
        <dbReference type="Proteomes" id="UP000292639"/>
    </source>
</evidence>
<evidence type="ECO:0000313" key="2">
    <source>
        <dbReference type="EMBL" id="TBU96305.1"/>
    </source>
</evidence>
<organism evidence="2 3">
    <name type="scientific">Stutzerimonas kirkiae</name>
    <dbReference type="NCBI Taxonomy" id="2211392"/>
    <lineage>
        <taxon>Bacteria</taxon>
        <taxon>Pseudomonadati</taxon>
        <taxon>Pseudomonadota</taxon>
        <taxon>Gammaproteobacteria</taxon>
        <taxon>Pseudomonadales</taxon>
        <taxon>Pseudomonadaceae</taxon>
        <taxon>Stutzerimonas</taxon>
    </lineage>
</organism>
<feature type="compositionally biased region" description="Polar residues" evidence="1">
    <location>
        <begin position="52"/>
        <end position="62"/>
    </location>
</feature>
<feature type="region of interest" description="Disordered" evidence="1">
    <location>
        <begin position="39"/>
        <end position="62"/>
    </location>
</feature>
<gene>
    <name evidence="2" type="ORF">DNJ96_10815</name>
</gene>
<name>A0A4Q9R6V6_9GAMM</name>
<dbReference type="OrthoDB" id="6912266at2"/>
<accession>A0A4Q9R6V6</accession>
<evidence type="ECO:0000256" key="1">
    <source>
        <dbReference type="SAM" id="MobiDB-lite"/>
    </source>
</evidence>